<feature type="domain" description="Proline-rich transmembrane protein 3/4" evidence="10">
    <location>
        <begin position="447"/>
        <end position="733"/>
    </location>
</feature>
<name>A0A3B3SJ43_9TELE</name>
<feature type="transmembrane region" description="Helical" evidence="8">
    <location>
        <begin position="702"/>
        <end position="724"/>
    </location>
</feature>
<reference evidence="11" key="2">
    <citation type="submission" date="2025-09" db="UniProtKB">
        <authorList>
            <consortium name="Ensembl"/>
        </authorList>
    </citation>
    <scope>IDENTIFICATION</scope>
</reference>
<feature type="region of interest" description="Disordered" evidence="7">
    <location>
        <begin position="162"/>
        <end position="198"/>
    </location>
</feature>
<feature type="transmembrane region" description="Helical" evidence="8">
    <location>
        <begin position="502"/>
        <end position="522"/>
    </location>
</feature>
<feature type="compositionally biased region" description="Gly residues" evidence="7">
    <location>
        <begin position="1016"/>
        <end position="1026"/>
    </location>
</feature>
<evidence type="ECO:0000256" key="2">
    <source>
        <dbReference type="ARBA" id="ARBA00022553"/>
    </source>
</evidence>
<evidence type="ECO:0000256" key="7">
    <source>
        <dbReference type="SAM" id="MobiDB-lite"/>
    </source>
</evidence>
<feature type="chain" id="PRO_5017466687" evidence="9">
    <location>
        <begin position="20"/>
        <end position="1047"/>
    </location>
</feature>
<keyword evidence="4 9" id="KW-0732">Signal</keyword>
<sequence>MAPPLALFLLLAMVRSTLCHVTVTSSRDSGFSPPPGSLPSSLQPSQLAPASPPSEEPAGRSSGAGVLQQGADEEPGVQEESRSTEEDPGSGKRRPERRLVYVAGPDGDNLDGPPAFKQKQIQEVTGVTVAAHKDTLVEGPLPSSHLDSRHRWSVALSTPASPVLTPKSSDSGTIQVRTSSASSASPRATKTPRHKQDTSAMVRVLTLNPFHSPDQSYHPKLPVAAVVGEEQMRTGKGLGEPEYIAGGDDWLIAGSGDLPSAMGREETSSASHSVKSDTLANVQPEAQATAGFTSVTKVPTSSTVIQVPQLRPTIESLAKSWTGSADPQTTTSISRETRKPLIVSKVGLEKAKLVMQTTTSVILPDRKSTTLMSATNQSTKTAVTELTTGTSSTSLSPTGQGSGPKAGRMLEKNASVLLGHAPTLPAPSPSPLDPCVSGRGPCLSPTPHNGTLLLWADLQRKLSFAWELHVYGTAVLFLLLAAGALVGLFLSPGLYCPHRGCLALANALLLLAGTLRAVLFFLDPYGASEVLPRTGVTALYNLPLPPLIWAQASLLLLTLRAADQMGLLPLGLQRPPLAAVLAVVHCTVLLAADLLSAALSPAVPAVLQLLSLTWGLLLCLSSLLYAFPQLLRPPAPPLDEPVARAGWQPEGLWSLRILGRVMVVCTCLGALCCGLHAYATFWLYGWLGHWRSFSWAWWLVQFWARLLELAWSAFMLLLASWVFWRPRDREACPADVAAGVEAPSSSCSSSSTQRHPCWAKIVQSLRGRPCRKSDSGGAGEVPNNWAGQERPGADISKSLIRNRDQAPGSRSVKDSNRGRNQKGGAVDGSTGSLLRLQSLGRTPRRSLSSSLERDKDWVQEKESILSLADFDLRPPSPIDLSRSIDEALHREHLLRGDGFFRGLSPPSPTSPGPRRHALTSWPRRSSDPQVNLSQSCSREEQPVDGGDATERQAAAPSTPTLQCCTSEQDKDAIQRVPTSASCPVSFRPHRGPGRLRGSGDDDTKPFVTPDSEPEGGAAGMSQGGSRGLLEVSRQDDSASMSSEIIDL</sequence>
<evidence type="ECO:0000313" key="11">
    <source>
        <dbReference type="Ensembl" id="ENSPKIP00000030769.1"/>
    </source>
</evidence>
<feature type="signal peptide" evidence="9">
    <location>
        <begin position="1"/>
        <end position="19"/>
    </location>
</feature>
<accession>A0A3B3SJ43</accession>
<feature type="transmembrane region" description="Helical" evidence="8">
    <location>
        <begin position="605"/>
        <end position="627"/>
    </location>
</feature>
<feature type="compositionally biased region" description="Polar residues" evidence="7">
    <location>
        <begin position="162"/>
        <end position="178"/>
    </location>
</feature>
<evidence type="ECO:0000256" key="9">
    <source>
        <dbReference type="SAM" id="SignalP"/>
    </source>
</evidence>
<feature type="compositionally biased region" description="Polar residues" evidence="7">
    <location>
        <begin position="955"/>
        <end position="966"/>
    </location>
</feature>
<evidence type="ECO:0000313" key="12">
    <source>
        <dbReference type="Proteomes" id="UP000261540"/>
    </source>
</evidence>
<dbReference type="InterPro" id="IPR043242">
    <property type="entry name" value="PRRT3"/>
</dbReference>
<evidence type="ECO:0000256" key="4">
    <source>
        <dbReference type="ARBA" id="ARBA00022729"/>
    </source>
</evidence>
<feature type="region of interest" description="Disordered" evidence="7">
    <location>
        <begin position="373"/>
        <end position="407"/>
    </location>
</feature>
<feature type="compositionally biased region" description="Low complexity" evidence="7">
    <location>
        <begin position="386"/>
        <end position="399"/>
    </location>
</feature>
<keyword evidence="3 8" id="KW-0812">Transmembrane</keyword>
<keyword evidence="2" id="KW-0597">Phosphoprotein</keyword>
<protein>
    <submittedName>
        <fullName evidence="11">Proline rich transmembrane protein 3</fullName>
    </submittedName>
</protein>
<feature type="compositionally biased region" description="Polar residues" evidence="7">
    <location>
        <begin position="927"/>
        <end position="936"/>
    </location>
</feature>
<dbReference type="GeneTree" id="ENSGT00730000111360"/>
<feature type="compositionally biased region" description="Low complexity" evidence="7">
    <location>
        <begin position="38"/>
        <end position="49"/>
    </location>
</feature>
<feature type="region of interest" description="Disordered" evidence="7">
    <location>
        <begin position="768"/>
        <end position="855"/>
    </location>
</feature>
<feature type="region of interest" description="Disordered" evidence="7">
    <location>
        <begin position="24"/>
        <end position="115"/>
    </location>
</feature>
<dbReference type="KEGG" id="pki:111847785"/>
<dbReference type="AlphaFoldDB" id="A0A3B3SJ43"/>
<dbReference type="STRING" id="1676925.ENSPKIP00000030769"/>
<evidence type="ECO:0000256" key="3">
    <source>
        <dbReference type="ARBA" id="ARBA00022692"/>
    </source>
</evidence>
<dbReference type="PANTHER" id="PTHR47400:SF2">
    <property type="entry name" value="PROLINE-RICH TRANSMEMBRANE PROTEIN 3-LIKE"/>
    <property type="match status" value="1"/>
</dbReference>
<evidence type="ECO:0000256" key="8">
    <source>
        <dbReference type="SAM" id="Phobius"/>
    </source>
</evidence>
<dbReference type="Pfam" id="PF25987">
    <property type="entry name" value="PRRT3"/>
    <property type="match status" value="1"/>
</dbReference>
<organism evidence="11 12">
    <name type="scientific">Paramormyrops kingsleyae</name>
    <dbReference type="NCBI Taxonomy" id="1676925"/>
    <lineage>
        <taxon>Eukaryota</taxon>
        <taxon>Metazoa</taxon>
        <taxon>Chordata</taxon>
        <taxon>Craniata</taxon>
        <taxon>Vertebrata</taxon>
        <taxon>Euteleostomi</taxon>
        <taxon>Actinopterygii</taxon>
        <taxon>Neopterygii</taxon>
        <taxon>Teleostei</taxon>
        <taxon>Osteoglossocephala</taxon>
        <taxon>Osteoglossomorpha</taxon>
        <taxon>Osteoglossiformes</taxon>
        <taxon>Mormyridae</taxon>
        <taxon>Paramormyrops</taxon>
    </lineage>
</organism>
<feature type="transmembrane region" description="Helical" evidence="8">
    <location>
        <begin position="579"/>
        <end position="599"/>
    </location>
</feature>
<dbReference type="Ensembl" id="ENSPKIT00000011598.1">
    <property type="protein sequence ID" value="ENSPKIP00000030769.1"/>
    <property type="gene ID" value="ENSPKIG00000011505.1"/>
</dbReference>
<dbReference type="Proteomes" id="UP000261540">
    <property type="component" value="Unplaced"/>
</dbReference>
<dbReference type="OrthoDB" id="10066605at2759"/>
<feature type="transmembrane region" description="Helical" evidence="8">
    <location>
        <begin position="542"/>
        <end position="559"/>
    </location>
</feature>
<dbReference type="PANTHER" id="PTHR47400">
    <property type="entry name" value="PROLINE-RICH TRANSMEMBRANE PROTEIN 3"/>
    <property type="match status" value="1"/>
</dbReference>
<keyword evidence="5 8" id="KW-1133">Transmembrane helix</keyword>
<feature type="compositionally biased region" description="Polar residues" evidence="7">
    <location>
        <begin position="373"/>
        <end position="385"/>
    </location>
</feature>
<comment type="subcellular location">
    <subcellularLocation>
        <location evidence="1">Membrane</location>
        <topology evidence="1">Multi-pass membrane protein</topology>
    </subcellularLocation>
</comment>
<feature type="compositionally biased region" description="Polar residues" evidence="7">
    <location>
        <begin position="1037"/>
        <end position="1047"/>
    </location>
</feature>
<proteinExistence type="predicted"/>
<dbReference type="InterPro" id="IPR059081">
    <property type="entry name" value="PRRT3-4"/>
</dbReference>
<feature type="transmembrane region" description="Helical" evidence="8">
    <location>
        <begin position="661"/>
        <end position="682"/>
    </location>
</feature>
<evidence type="ECO:0000256" key="6">
    <source>
        <dbReference type="ARBA" id="ARBA00023136"/>
    </source>
</evidence>
<feature type="region of interest" description="Disordered" evidence="7">
    <location>
        <begin position="898"/>
        <end position="1047"/>
    </location>
</feature>
<keyword evidence="12" id="KW-1185">Reference proteome</keyword>
<evidence type="ECO:0000256" key="1">
    <source>
        <dbReference type="ARBA" id="ARBA00004141"/>
    </source>
</evidence>
<evidence type="ECO:0000259" key="10">
    <source>
        <dbReference type="Pfam" id="PF25987"/>
    </source>
</evidence>
<evidence type="ECO:0000256" key="5">
    <source>
        <dbReference type="ARBA" id="ARBA00022989"/>
    </source>
</evidence>
<reference evidence="11" key="1">
    <citation type="submission" date="2025-08" db="UniProtKB">
        <authorList>
            <consortium name="Ensembl"/>
        </authorList>
    </citation>
    <scope>IDENTIFICATION</scope>
</reference>
<feature type="transmembrane region" description="Helical" evidence="8">
    <location>
        <begin position="468"/>
        <end position="490"/>
    </location>
</feature>
<keyword evidence="6 8" id="KW-0472">Membrane</keyword>